<dbReference type="InterPro" id="IPR011009">
    <property type="entry name" value="Kinase-like_dom_sf"/>
</dbReference>
<dbReference type="EMBL" id="JAVFKD010000012">
    <property type="protein sequence ID" value="KAK5994144.1"/>
    <property type="molecule type" value="Genomic_DNA"/>
</dbReference>
<sequence length="424" mass="47788">MGILGGATEILPSNRSAVCEVVVSPQGFQTPEESCTMPKSPEPRRVAQIMLSWLDLELISCEELQALWAGYGHICAIKARPIRGQVPASWHPFSKDDTGHMRKMLSYEVEQYFYDEVSPYLGDEVTVAKCLASTRHMRDKATADGLDGLTATLMSDLRLAFPVAGEKRSVLSQRQVDASLEWLSRFHSSSWKLIPTELNSLVLPPLEEMKRRQGDSPSDGGALWLNGGYTYLATRRNEYGDLAGDKASEWSDAFCHPIAGSESIAEMVARFLTPTGRPFETYIHGDVKSENLFSTGAGDKVAFYDFQYVGMGLGVCDLAKLFTCAVPLNMLTGSRRVPEELSMEDGEKKLLEYYLSTLMSHRPEGTTFEYEWDIFVRHWETALVDWCRFQASWGFWGNTNWLQARVRSILSDEGWQNWLQKQLE</sequence>
<organism evidence="1 2">
    <name type="scientific">Cladobotryum mycophilum</name>
    <dbReference type="NCBI Taxonomy" id="491253"/>
    <lineage>
        <taxon>Eukaryota</taxon>
        <taxon>Fungi</taxon>
        <taxon>Dikarya</taxon>
        <taxon>Ascomycota</taxon>
        <taxon>Pezizomycotina</taxon>
        <taxon>Sordariomycetes</taxon>
        <taxon>Hypocreomycetidae</taxon>
        <taxon>Hypocreales</taxon>
        <taxon>Hypocreaceae</taxon>
        <taxon>Cladobotryum</taxon>
    </lineage>
</organism>
<dbReference type="PANTHER" id="PTHR23020">
    <property type="entry name" value="UNCHARACTERIZED NUCLEAR HORMONE RECEPTOR-RELATED"/>
    <property type="match status" value="1"/>
</dbReference>
<protein>
    <submittedName>
        <fullName evidence="1">Uncharacterized protein</fullName>
    </submittedName>
</protein>
<dbReference type="Gene3D" id="3.90.1200.10">
    <property type="match status" value="1"/>
</dbReference>
<dbReference type="Proteomes" id="UP001338125">
    <property type="component" value="Unassembled WGS sequence"/>
</dbReference>
<keyword evidence="2" id="KW-1185">Reference proteome</keyword>
<accession>A0ABR0SQ18</accession>
<dbReference type="Pfam" id="PF02958">
    <property type="entry name" value="EcKL"/>
    <property type="match status" value="1"/>
</dbReference>
<gene>
    <name evidence="1" type="ORF">PT974_07584</name>
</gene>
<dbReference type="InterPro" id="IPR052961">
    <property type="entry name" value="Oxido-Kinase-like_Enzymes"/>
</dbReference>
<comment type="caution">
    <text evidence="1">The sequence shown here is derived from an EMBL/GenBank/DDBJ whole genome shotgun (WGS) entry which is preliminary data.</text>
</comment>
<reference evidence="1 2" key="1">
    <citation type="submission" date="2024-01" db="EMBL/GenBank/DDBJ databases">
        <title>Complete genome of Cladobotryum mycophilum ATHUM6906.</title>
        <authorList>
            <person name="Christinaki A.C."/>
            <person name="Myridakis A.I."/>
            <person name="Kouvelis V.N."/>
        </authorList>
    </citation>
    <scope>NUCLEOTIDE SEQUENCE [LARGE SCALE GENOMIC DNA]</scope>
    <source>
        <strain evidence="1 2">ATHUM6906</strain>
    </source>
</reference>
<dbReference type="InterPro" id="IPR004119">
    <property type="entry name" value="EcKL"/>
</dbReference>
<proteinExistence type="predicted"/>
<evidence type="ECO:0000313" key="2">
    <source>
        <dbReference type="Proteomes" id="UP001338125"/>
    </source>
</evidence>
<dbReference type="SUPFAM" id="SSF56112">
    <property type="entry name" value="Protein kinase-like (PK-like)"/>
    <property type="match status" value="1"/>
</dbReference>
<dbReference type="PANTHER" id="PTHR23020:SF41">
    <property type="entry name" value="AMINOGLYCOSIDE PHOSPHOTRANSFERASE DOMAIN-CONTAINING PROTEIN"/>
    <property type="match status" value="1"/>
</dbReference>
<evidence type="ECO:0000313" key="1">
    <source>
        <dbReference type="EMBL" id="KAK5994144.1"/>
    </source>
</evidence>
<name>A0ABR0SQ18_9HYPO</name>